<dbReference type="EMBL" id="JBHSMI010000011">
    <property type="protein sequence ID" value="MFC5402289.1"/>
    <property type="molecule type" value="Genomic_DNA"/>
</dbReference>
<organism evidence="1 2">
    <name type="scientific">Cohnella soli</name>
    <dbReference type="NCBI Taxonomy" id="425005"/>
    <lineage>
        <taxon>Bacteria</taxon>
        <taxon>Bacillati</taxon>
        <taxon>Bacillota</taxon>
        <taxon>Bacilli</taxon>
        <taxon>Bacillales</taxon>
        <taxon>Paenibacillaceae</taxon>
        <taxon>Cohnella</taxon>
    </lineage>
</organism>
<gene>
    <name evidence="1" type="ORF">ACFPOF_06030</name>
</gene>
<protein>
    <submittedName>
        <fullName evidence="1">Uncharacterized protein</fullName>
    </submittedName>
</protein>
<keyword evidence="2" id="KW-1185">Reference proteome</keyword>
<name>A0ABW0HP02_9BACL</name>
<dbReference type="RefSeq" id="WP_378130605.1">
    <property type="nucleotide sequence ID" value="NZ_JBHSMI010000011.1"/>
</dbReference>
<accession>A0ABW0HP02</accession>
<evidence type="ECO:0000313" key="2">
    <source>
        <dbReference type="Proteomes" id="UP001596113"/>
    </source>
</evidence>
<sequence length="118" mass="13818">MKVRYKHGSEIEFKFQEGDEIKIIVVSFLYASEDRPERIYRAQLLELGEHGFWAKLNSITVHPFSEDARREGETEIVADDYEEFFGFNEIYGVVGADEEYPDRKDWATSFVLDGPSWK</sequence>
<dbReference type="Proteomes" id="UP001596113">
    <property type="component" value="Unassembled WGS sequence"/>
</dbReference>
<proteinExistence type="predicted"/>
<reference evidence="2" key="1">
    <citation type="journal article" date="2019" name="Int. J. Syst. Evol. Microbiol.">
        <title>The Global Catalogue of Microorganisms (GCM) 10K type strain sequencing project: providing services to taxonomists for standard genome sequencing and annotation.</title>
        <authorList>
            <consortium name="The Broad Institute Genomics Platform"/>
            <consortium name="The Broad Institute Genome Sequencing Center for Infectious Disease"/>
            <person name="Wu L."/>
            <person name="Ma J."/>
        </authorList>
    </citation>
    <scope>NUCLEOTIDE SEQUENCE [LARGE SCALE GENOMIC DNA]</scope>
    <source>
        <strain evidence="2">CGMCC 1.18575</strain>
    </source>
</reference>
<comment type="caution">
    <text evidence="1">The sequence shown here is derived from an EMBL/GenBank/DDBJ whole genome shotgun (WGS) entry which is preliminary data.</text>
</comment>
<evidence type="ECO:0000313" key="1">
    <source>
        <dbReference type="EMBL" id="MFC5402289.1"/>
    </source>
</evidence>